<dbReference type="Gene3D" id="3.40.50.300">
    <property type="entry name" value="P-loop containing nucleotide triphosphate hydrolases"/>
    <property type="match status" value="1"/>
</dbReference>
<keyword evidence="6 9" id="KW-0067">ATP-binding</keyword>
<dbReference type="InterPro" id="IPR017871">
    <property type="entry name" value="ABC_transporter-like_CS"/>
</dbReference>
<dbReference type="InterPro" id="IPR013563">
    <property type="entry name" value="Oligopep_ABC_C"/>
</dbReference>
<keyword evidence="10" id="KW-1185">Reference proteome</keyword>
<protein>
    <submittedName>
        <fullName evidence="9">ABC transporter ATP-binding protein</fullName>
    </submittedName>
</protein>
<feature type="domain" description="ABC transporter" evidence="8">
    <location>
        <begin position="25"/>
        <end position="276"/>
    </location>
</feature>
<comment type="subcellular location">
    <subcellularLocation>
        <location evidence="1">Cell membrane</location>
        <topology evidence="1">Peripheral membrane protein</topology>
    </subcellularLocation>
</comment>
<dbReference type="SUPFAM" id="SSF52540">
    <property type="entry name" value="P-loop containing nucleoside triphosphate hydrolases"/>
    <property type="match status" value="1"/>
</dbReference>
<evidence type="ECO:0000259" key="8">
    <source>
        <dbReference type="PROSITE" id="PS50893"/>
    </source>
</evidence>
<keyword evidence="7" id="KW-0472">Membrane</keyword>
<sequence length="348" mass="38039">MTVYLNERSGLGDRRPAGGDGGHLLEVRDLFVEFRTRDGVAKVINGVSYHLDAGETLAVLGESGSGKSVTAQAIMGILDMPPAVIPSGQILYRGTDLLKLPEEERRKVRGKQISMIFQDALSALNPVFPVGWQIGEMLRLREGLSRAQAKRRAIELMELVKIPAAKQRIGDYPHQFSGGMRQRVMIAMSLALDPAVLIADEPTTALDVTVQAQIMDLLGELRRDLNMAMILITHDLGVVADVADRIAVMYAGRIVEHADVHSLYEAPAHPYTKGLLESIPRLDLKGQRLTTIKGLPPNLMRIPSGCPFHPRCPYARQECVDVVPASRSLGNGRTSACHFAQEVLDGTL</sequence>
<dbReference type="SMART" id="SM00382">
    <property type="entry name" value="AAA"/>
    <property type="match status" value="1"/>
</dbReference>
<dbReference type="InterPro" id="IPR027417">
    <property type="entry name" value="P-loop_NTPase"/>
</dbReference>
<evidence type="ECO:0000256" key="4">
    <source>
        <dbReference type="ARBA" id="ARBA00022475"/>
    </source>
</evidence>
<keyword evidence="3" id="KW-0813">Transport</keyword>
<dbReference type="Pfam" id="PF00005">
    <property type="entry name" value="ABC_tran"/>
    <property type="match status" value="1"/>
</dbReference>
<keyword evidence="5" id="KW-0547">Nucleotide-binding</keyword>
<evidence type="ECO:0000313" key="10">
    <source>
        <dbReference type="Proteomes" id="UP001339911"/>
    </source>
</evidence>
<keyword evidence="4" id="KW-1003">Cell membrane</keyword>
<name>A0ABU7S7G5_9ACTN</name>
<accession>A0ABU7S7G5</accession>
<dbReference type="InterPro" id="IPR003593">
    <property type="entry name" value="AAA+_ATPase"/>
</dbReference>
<evidence type="ECO:0000256" key="7">
    <source>
        <dbReference type="ARBA" id="ARBA00023136"/>
    </source>
</evidence>
<dbReference type="Proteomes" id="UP001339911">
    <property type="component" value="Unassembled WGS sequence"/>
</dbReference>
<evidence type="ECO:0000256" key="1">
    <source>
        <dbReference type="ARBA" id="ARBA00004202"/>
    </source>
</evidence>
<dbReference type="Pfam" id="PF08352">
    <property type="entry name" value="oligo_HPY"/>
    <property type="match status" value="1"/>
</dbReference>
<dbReference type="InterPro" id="IPR050388">
    <property type="entry name" value="ABC_Ni/Peptide_Import"/>
</dbReference>
<dbReference type="EMBL" id="JAZGQL010000003">
    <property type="protein sequence ID" value="MEE6305900.1"/>
    <property type="molecule type" value="Genomic_DNA"/>
</dbReference>
<dbReference type="PANTHER" id="PTHR43297">
    <property type="entry name" value="OLIGOPEPTIDE TRANSPORT ATP-BINDING PROTEIN APPD"/>
    <property type="match status" value="1"/>
</dbReference>
<evidence type="ECO:0000256" key="2">
    <source>
        <dbReference type="ARBA" id="ARBA00005417"/>
    </source>
</evidence>
<dbReference type="GO" id="GO:0005524">
    <property type="term" value="F:ATP binding"/>
    <property type="evidence" value="ECO:0007669"/>
    <property type="project" value="UniProtKB-KW"/>
</dbReference>
<dbReference type="InterPro" id="IPR003439">
    <property type="entry name" value="ABC_transporter-like_ATP-bd"/>
</dbReference>
<comment type="caution">
    <text evidence="9">The sequence shown here is derived from an EMBL/GenBank/DDBJ whole genome shotgun (WGS) entry which is preliminary data.</text>
</comment>
<dbReference type="RefSeq" id="WP_331206273.1">
    <property type="nucleotide sequence ID" value="NZ_JAZGQL010000003.1"/>
</dbReference>
<dbReference type="PANTHER" id="PTHR43297:SF2">
    <property type="entry name" value="DIPEPTIDE TRANSPORT ATP-BINDING PROTEIN DPPD"/>
    <property type="match status" value="1"/>
</dbReference>
<evidence type="ECO:0000256" key="6">
    <source>
        <dbReference type="ARBA" id="ARBA00022840"/>
    </source>
</evidence>
<evidence type="ECO:0000313" key="9">
    <source>
        <dbReference type="EMBL" id="MEE6305900.1"/>
    </source>
</evidence>
<evidence type="ECO:0000256" key="3">
    <source>
        <dbReference type="ARBA" id="ARBA00022448"/>
    </source>
</evidence>
<dbReference type="PROSITE" id="PS50893">
    <property type="entry name" value="ABC_TRANSPORTER_2"/>
    <property type="match status" value="1"/>
</dbReference>
<proteinExistence type="inferred from homology"/>
<dbReference type="PROSITE" id="PS00211">
    <property type="entry name" value="ABC_TRANSPORTER_1"/>
    <property type="match status" value="1"/>
</dbReference>
<reference evidence="9 10" key="1">
    <citation type="submission" date="2024-01" db="EMBL/GenBank/DDBJ databases">
        <title>Genome insights into Plantactinospora veratri sp. nov.</title>
        <authorList>
            <person name="Wang L."/>
        </authorList>
    </citation>
    <scope>NUCLEOTIDE SEQUENCE [LARGE SCALE GENOMIC DNA]</scope>
    <source>
        <strain evidence="9 10">NEAU-FHS4</strain>
    </source>
</reference>
<dbReference type="NCBIfam" id="TIGR01727">
    <property type="entry name" value="oligo_HPY"/>
    <property type="match status" value="1"/>
</dbReference>
<gene>
    <name evidence="9" type="ORF">V1634_03510</name>
</gene>
<evidence type="ECO:0000256" key="5">
    <source>
        <dbReference type="ARBA" id="ARBA00022741"/>
    </source>
</evidence>
<dbReference type="CDD" id="cd03257">
    <property type="entry name" value="ABC_NikE_OppD_transporters"/>
    <property type="match status" value="1"/>
</dbReference>
<comment type="similarity">
    <text evidence="2">Belongs to the ABC transporter superfamily.</text>
</comment>
<organism evidence="9 10">
    <name type="scientific">Plantactinospora veratri</name>
    <dbReference type="NCBI Taxonomy" id="1436122"/>
    <lineage>
        <taxon>Bacteria</taxon>
        <taxon>Bacillati</taxon>
        <taxon>Actinomycetota</taxon>
        <taxon>Actinomycetes</taxon>
        <taxon>Micromonosporales</taxon>
        <taxon>Micromonosporaceae</taxon>
        <taxon>Plantactinospora</taxon>
    </lineage>
</organism>